<evidence type="ECO:0000259" key="4">
    <source>
        <dbReference type="Pfam" id="PF05004"/>
    </source>
</evidence>
<dbReference type="SUPFAM" id="SSF48371">
    <property type="entry name" value="ARM repeat"/>
    <property type="match status" value="1"/>
</dbReference>
<dbReference type="Pfam" id="PF05004">
    <property type="entry name" value="IFRD"/>
    <property type="match status" value="1"/>
</dbReference>
<evidence type="ECO:0000313" key="6">
    <source>
        <dbReference type="Proteomes" id="UP000198287"/>
    </source>
</evidence>
<feature type="region of interest" description="Disordered" evidence="2">
    <location>
        <begin position="324"/>
        <end position="345"/>
    </location>
</feature>
<dbReference type="STRING" id="158441.A0A226E108"/>
<keyword evidence="6" id="KW-1185">Reference proteome</keyword>
<dbReference type="Proteomes" id="UP000198287">
    <property type="component" value="Unassembled WGS sequence"/>
</dbReference>
<evidence type="ECO:0000259" key="3">
    <source>
        <dbReference type="Pfam" id="PF04836"/>
    </source>
</evidence>
<name>A0A226E108_FOLCA</name>
<dbReference type="Pfam" id="PF04836">
    <property type="entry name" value="IFRD_C"/>
    <property type="match status" value="1"/>
</dbReference>
<dbReference type="InterPro" id="IPR039777">
    <property type="entry name" value="IFRD"/>
</dbReference>
<evidence type="ECO:0000256" key="2">
    <source>
        <dbReference type="SAM" id="MobiDB-lite"/>
    </source>
</evidence>
<feature type="compositionally biased region" description="Basic residues" evidence="2">
    <location>
        <begin position="15"/>
        <end position="24"/>
    </location>
</feature>
<proteinExistence type="inferred from homology"/>
<sequence>MPRKSSKGPGSAKGTPKRGPKGKRSGLSDEDSVGDTASVVSLNSDRGSYDDGIDNGNDDYEDSTTTSRDVTTFGETLEDKFVEALDQITEKSANVRTTALNLLVTQLSQNFRPDLMLGRRETLRDNLERILKRGAPNEQALAAQVYSLSAIQVGALDPDLATEDFTAIKPCLQSLMLDHTASISVRAKCCEALCIGGLLAETCLQDVANLITLLEPLFGAKGEKLVNNKDVEKLVEKSDAFGIGASPAKSVKIPKASTSVLAATAISGWSLLLTIMSPDYLSTRVHRWTGILQGLLDHPDLEMRLCAGEALAILVEMCELTEDSEDTYSESEETDEDDISKMRNGHSNKKTNMKVLIEKLRELSVESHKYRAKKDRRQQHHSFRDYLHAVEDGDGPGFVMRFGSGEVLEIESWAKKRQYDAICKVLGSGINRHLVENMMIRQVLELGSPKPAVVNSPNSDARQAKSDRQYLNAMNFKVRSVNRGKNRDHRMATLEDY</sequence>
<protein>
    <submittedName>
        <fullName evidence="5">Interferon-related developmental regulator 1</fullName>
    </submittedName>
</protein>
<feature type="compositionally biased region" description="Acidic residues" evidence="2">
    <location>
        <begin position="324"/>
        <end position="338"/>
    </location>
</feature>
<accession>A0A226E108</accession>
<dbReference type="EMBL" id="LNIX01000008">
    <property type="protein sequence ID" value="OXA50611.1"/>
    <property type="molecule type" value="Genomic_DNA"/>
</dbReference>
<dbReference type="PANTHER" id="PTHR12354:SF1">
    <property type="entry name" value="INTERFERON-RELATED DEVELOPMENTAL REGULATOR 1"/>
    <property type="match status" value="1"/>
</dbReference>
<comment type="caution">
    <text evidence="5">The sequence shown here is derived from an EMBL/GenBank/DDBJ whole genome shotgun (WGS) entry which is preliminary data.</text>
</comment>
<dbReference type="OMA" id="QCFEAIF"/>
<organism evidence="5 6">
    <name type="scientific">Folsomia candida</name>
    <name type="common">Springtail</name>
    <dbReference type="NCBI Taxonomy" id="158441"/>
    <lineage>
        <taxon>Eukaryota</taxon>
        <taxon>Metazoa</taxon>
        <taxon>Ecdysozoa</taxon>
        <taxon>Arthropoda</taxon>
        <taxon>Hexapoda</taxon>
        <taxon>Collembola</taxon>
        <taxon>Entomobryomorpha</taxon>
        <taxon>Isotomoidea</taxon>
        <taxon>Isotomidae</taxon>
        <taxon>Proisotominae</taxon>
        <taxon>Folsomia</taxon>
    </lineage>
</organism>
<dbReference type="PANTHER" id="PTHR12354">
    <property type="entry name" value="INTERFERON-RELATED DEVELOPMENTAL REGULATOR"/>
    <property type="match status" value="1"/>
</dbReference>
<dbReference type="OrthoDB" id="18978at2759"/>
<feature type="domain" description="Interferon-related developmental regulator C-terminal" evidence="3">
    <location>
        <begin position="437"/>
        <end position="490"/>
    </location>
</feature>
<reference evidence="5 6" key="1">
    <citation type="submission" date="2015-12" db="EMBL/GenBank/DDBJ databases">
        <title>The genome of Folsomia candida.</title>
        <authorList>
            <person name="Faddeeva A."/>
            <person name="Derks M.F."/>
            <person name="Anvar Y."/>
            <person name="Smit S."/>
            <person name="Van Straalen N."/>
            <person name="Roelofs D."/>
        </authorList>
    </citation>
    <scope>NUCLEOTIDE SEQUENCE [LARGE SCALE GENOMIC DNA]</scope>
    <source>
        <strain evidence="5 6">VU population</strain>
        <tissue evidence="5">Whole body</tissue>
    </source>
</reference>
<evidence type="ECO:0000313" key="5">
    <source>
        <dbReference type="EMBL" id="OXA50611.1"/>
    </source>
</evidence>
<dbReference type="InterPro" id="IPR016024">
    <property type="entry name" value="ARM-type_fold"/>
</dbReference>
<feature type="compositionally biased region" description="Acidic residues" evidence="2">
    <location>
        <begin position="51"/>
        <end position="62"/>
    </location>
</feature>
<comment type="similarity">
    <text evidence="1">Belongs to the IFRD family.</text>
</comment>
<dbReference type="AlphaFoldDB" id="A0A226E108"/>
<dbReference type="InterPro" id="IPR007701">
    <property type="entry name" value="Interferon-rel_develop_reg_N"/>
</dbReference>
<feature type="region of interest" description="Disordered" evidence="2">
    <location>
        <begin position="1"/>
        <end position="71"/>
    </location>
</feature>
<dbReference type="InterPro" id="IPR006921">
    <property type="entry name" value="Interferon-rel_develop_reg_C"/>
</dbReference>
<evidence type="ECO:0000256" key="1">
    <source>
        <dbReference type="ARBA" id="ARBA00008828"/>
    </source>
</evidence>
<gene>
    <name evidence="5" type="ORF">Fcan01_14261</name>
</gene>
<feature type="domain" description="Interferon-related developmental regulator N-terminal" evidence="4">
    <location>
        <begin position="38"/>
        <end position="391"/>
    </location>
</feature>